<dbReference type="SUPFAM" id="SSF101912">
    <property type="entry name" value="Sema domain"/>
    <property type="match status" value="1"/>
</dbReference>
<dbReference type="Pfam" id="PF01833">
    <property type="entry name" value="TIG"/>
    <property type="match status" value="1"/>
</dbReference>
<evidence type="ECO:0000313" key="8">
    <source>
        <dbReference type="Proteomes" id="UP000095284"/>
    </source>
</evidence>
<evidence type="ECO:0000256" key="6">
    <source>
        <dbReference type="SAM" id="SignalP"/>
    </source>
</evidence>
<dbReference type="PROSITE" id="PS00109">
    <property type="entry name" value="PROTEIN_KINASE_TYR"/>
    <property type="match status" value="1"/>
</dbReference>
<dbReference type="AlphaFoldDB" id="A0A1I7SQN7"/>
<dbReference type="GO" id="GO:0043235">
    <property type="term" value="C:receptor complex"/>
    <property type="evidence" value="ECO:0007669"/>
    <property type="project" value="TreeGrafter"/>
</dbReference>
<dbReference type="CDD" id="cd00192">
    <property type="entry name" value="PTKc"/>
    <property type="match status" value="1"/>
</dbReference>
<dbReference type="InterPro" id="IPR020635">
    <property type="entry name" value="Tyr_kinase_cat_dom"/>
</dbReference>
<keyword evidence="6" id="KW-0732">Signal</keyword>
<keyword evidence="3" id="KW-0067">ATP-binding</keyword>
<dbReference type="Proteomes" id="UP000095284">
    <property type="component" value="Unplaced"/>
</dbReference>
<protein>
    <submittedName>
        <fullName evidence="9">Protein kinase domain-containing protein</fullName>
    </submittedName>
</protein>
<dbReference type="InterPro" id="IPR036352">
    <property type="entry name" value="Semap_dom_sf"/>
</dbReference>
<comment type="subcellular location">
    <subcellularLocation>
        <location evidence="1">Membrane</location>
        <topology evidence="1">Single-pass membrane protein</topology>
    </subcellularLocation>
</comment>
<reference evidence="9" key="1">
    <citation type="submission" date="2016-11" db="UniProtKB">
        <authorList>
            <consortium name="WormBaseParasite"/>
        </authorList>
    </citation>
    <scope>IDENTIFICATION</scope>
</reference>
<dbReference type="InterPro" id="IPR050122">
    <property type="entry name" value="RTK"/>
</dbReference>
<dbReference type="GO" id="GO:0004714">
    <property type="term" value="F:transmembrane receptor protein tyrosine kinase activity"/>
    <property type="evidence" value="ECO:0007669"/>
    <property type="project" value="UniProtKB-EC"/>
</dbReference>
<dbReference type="InterPro" id="IPR011009">
    <property type="entry name" value="Kinase-like_dom_sf"/>
</dbReference>
<feature type="transmembrane region" description="Helical" evidence="5">
    <location>
        <begin position="605"/>
        <end position="629"/>
    </location>
</feature>
<dbReference type="GO" id="GO:0007169">
    <property type="term" value="P:cell surface receptor protein tyrosine kinase signaling pathway"/>
    <property type="evidence" value="ECO:0007669"/>
    <property type="project" value="TreeGrafter"/>
</dbReference>
<name>A0A1I7SQN7_BURXY</name>
<dbReference type="InterPro" id="IPR001245">
    <property type="entry name" value="Ser-Thr/Tyr_kinase_cat_dom"/>
</dbReference>
<evidence type="ECO:0000256" key="2">
    <source>
        <dbReference type="ARBA" id="ARBA00051243"/>
    </source>
</evidence>
<dbReference type="SMART" id="SM00219">
    <property type="entry name" value="TyrKc"/>
    <property type="match status" value="1"/>
</dbReference>
<keyword evidence="5" id="KW-0812">Transmembrane</keyword>
<dbReference type="Pfam" id="PF07714">
    <property type="entry name" value="PK_Tyr_Ser-Thr"/>
    <property type="match status" value="1"/>
</dbReference>
<feature type="region of interest" description="Disordered" evidence="4">
    <location>
        <begin position="976"/>
        <end position="1005"/>
    </location>
</feature>
<dbReference type="Gene3D" id="2.130.10.10">
    <property type="entry name" value="YVTN repeat-like/Quinoprotein amine dehydrogenase"/>
    <property type="match status" value="1"/>
</dbReference>
<feature type="signal peptide" evidence="6">
    <location>
        <begin position="1"/>
        <end position="16"/>
    </location>
</feature>
<evidence type="ECO:0000256" key="1">
    <source>
        <dbReference type="ARBA" id="ARBA00004167"/>
    </source>
</evidence>
<dbReference type="PROSITE" id="PS50011">
    <property type="entry name" value="PROTEIN_KINASE_DOM"/>
    <property type="match status" value="1"/>
</dbReference>
<keyword evidence="5" id="KW-1133">Transmembrane helix</keyword>
<evidence type="ECO:0000256" key="5">
    <source>
        <dbReference type="SAM" id="Phobius"/>
    </source>
</evidence>
<feature type="binding site" evidence="3">
    <location>
        <position position="719"/>
    </location>
    <ligand>
        <name>ATP</name>
        <dbReference type="ChEBI" id="CHEBI:30616"/>
    </ligand>
</feature>
<dbReference type="Gene3D" id="1.10.510.10">
    <property type="entry name" value="Transferase(Phosphotransferase) domain 1"/>
    <property type="match status" value="1"/>
</dbReference>
<dbReference type="GO" id="GO:0005524">
    <property type="term" value="F:ATP binding"/>
    <property type="evidence" value="ECO:0007669"/>
    <property type="project" value="UniProtKB-UniRule"/>
</dbReference>
<dbReference type="eggNOG" id="KOG1095">
    <property type="taxonomic scope" value="Eukaryota"/>
</dbReference>
<feature type="chain" id="PRO_5009306485" evidence="6">
    <location>
        <begin position="17"/>
        <end position="1046"/>
    </location>
</feature>
<dbReference type="GO" id="GO:0005886">
    <property type="term" value="C:plasma membrane"/>
    <property type="evidence" value="ECO:0007669"/>
    <property type="project" value="TreeGrafter"/>
</dbReference>
<dbReference type="PROSITE" id="PS00107">
    <property type="entry name" value="PROTEIN_KINASE_ATP"/>
    <property type="match status" value="1"/>
</dbReference>
<dbReference type="PANTHER" id="PTHR24416:SF611">
    <property type="entry name" value="TYROSINE-PROTEIN KINASE TRANSMEMBRANE RECEPTOR ROR"/>
    <property type="match status" value="1"/>
</dbReference>
<keyword evidence="3" id="KW-0547">Nucleotide-binding</keyword>
<dbReference type="InterPro" id="IPR017441">
    <property type="entry name" value="Protein_kinase_ATP_BS"/>
</dbReference>
<proteinExistence type="predicted"/>
<dbReference type="InterPro" id="IPR008266">
    <property type="entry name" value="Tyr_kinase_AS"/>
</dbReference>
<dbReference type="PANTHER" id="PTHR24416">
    <property type="entry name" value="TYROSINE-PROTEIN KINASE RECEPTOR"/>
    <property type="match status" value="1"/>
</dbReference>
<evidence type="ECO:0000256" key="4">
    <source>
        <dbReference type="SAM" id="MobiDB-lite"/>
    </source>
</evidence>
<evidence type="ECO:0000256" key="3">
    <source>
        <dbReference type="PROSITE-ProRule" id="PRU10141"/>
    </source>
</evidence>
<sequence>MILRFLWVLLPLLAWAKDKDHSIQKFKERERLLTADSDLISLTAYEDVLATLNSSTIVVYRIAENATEYELERICSFRLDDTIPFAHVFRLDSERSLVLCGGEFCFLFGLDYTIKRIELRREFKFSDLSAGAISSVRATADEKTLVVQVIEQSGLKNSTIVSIDIAIGTVIGRTDDHKFNRNEASVLAFNKNGFSYFLNTATRLDNPRLLVEKSRYTHQISNIKLTRVCNKDTTYNLESKIDISLGCTMDKSHYTFATAASVSNDQKTLLVAAKDLNESSAIVCRFDLAQVLAYFDTTWEICQHMTNPKEIQNQCISGTIDRPEKCHTFSWLLKKQVPICQRFNMGSEILDNCNLNASTSNAYRAGWVENYLPIEGKVVAVFKIEDNADVIEVLDGGFNDTLYVQTSDNDIQRVRSWENHNELLWKRRSDKMVSGRVRNKDVYYYTFKDHRVNYVTNRCTSLYPDCNSINWNDSLNCGYCAFSNSTGKVTSTLFADKCKKNNGQFCHNFCPPIIKTVSFGGQTVSVIGENMMAFKEIDVKVCERKCAVSIWSKELVSCKTDRTTYNTCPVEISGHLSEINQMFMLTHLRAADHEEDEAQRRSKRWLRFVAAAVAIVTAIALLLCAAWFMKCYQRKQKKRKMLLTKRHILPDKHDDCRALVPMPDFNPFATDGSVDANGVPIINQNTVRLIEMIGSGNSATVHLGILNRGGKQLNVAVKKIKYFETGELEKAMREVRLISECKHPNIVECIGYYSCVEGYLNVVMEYVKGGDLHTYLINKEKSLVARTAFSYIEQLVKGMQYMATQKIIHRDLAARNCILSDDYTKLKITDFGLCRRANNQDEYIPMDQFVKLPFRWTAVECLTGEYAFSEKSDVWSFGVVCWEIFSRESMPYKELVSSDEVYRYLIAGHRLAYPASSCPKELYEDIMYQCWAADSTHRPTFDELAVNLHKLLKRLDDIYQPTLDNDGYEKPLSVAHRSTVQTISDSESDPEPTSSSSTPNQDVGYVGLNTMITNHKDFRNIYTDHPVSDYNPAIPNGYSQSHSTAI</sequence>
<feature type="domain" description="Protein kinase" evidence="7">
    <location>
        <begin position="687"/>
        <end position="952"/>
    </location>
</feature>
<accession>A0A1I7SQN7</accession>
<comment type="catalytic activity">
    <reaction evidence="2">
        <text>L-tyrosyl-[protein] + ATP = O-phospho-L-tyrosyl-[protein] + ADP + H(+)</text>
        <dbReference type="Rhea" id="RHEA:10596"/>
        <dbReference type="Rhea" id="RHEA-COMP:10136"/>
        <dbReference type="Rhea" id="RHEA-COMP:20101"/>
        <dbReference type="ChEBI" id="CHEBI:15378"/>
        <dbReference type="ChEBI" id="CHEBI:30616"/>
        <dbReference type="ChEBI" id="CHEBI:46858"/>
        <dbReference type="ChEBI" id="CHEBI:61978"/>
        <dbReference type="ChEBI" id="CHEBI:456216"/>
        <dbReference type="EC" id="2.7.10.1"/>
    </reaction>
</comment>
<dbReference type="InterPro" id="IPR000719">
    <property type="entry name" value="Prot_kinase_dom"/>
</dbReference>
<dbReference type="WBParaSite" id="BXY_1535000.1">
    <property type="protein sequence ID" value="BXY_1535000.1"/>
    <property type="gene ID" value="BXY_1535000"/>
</dbReference>
<dbReference type="InterPro" id="IPR015943">
    <property type="entry name" value="WD40/YVTN_repeat-like_dom_sf"/>
</dbReference>
<dbReference type="PRINTS" id="PR00109">
    <property type="entry name" value="TYRKINASE"/>
</dbReference>
<evidence type="ECO:0000313" key="9">
    <source>
        <dbReference type="WBParaSite" id="BXY_1535000.1"/>
    </source>
</evidence>
<dbReference type="SUPFAM" id="SSF56112">
    <property type="entry name" value="Protein kinase-like (PK-like)"/>
    <property type="match status" value="1"/>
</dbReference>
<keyword evidence="5" id="KW-0472">Membrane</keyword>
<evidence type="ECO:0000259" key="7">
    <source>
        <dbReference type="PROSITE" id="PS50011"/>
    </source>
</evidence>
<dbReference type="InterPro" id="IPR002909">
    <property type="entry name" value="IPT_dom"/>
</dbReference>
<organism evidence="8 9">
    <name type="scientific">Bursaphelenchus xylophilus</name>
    <name type="common">Pinewood nematode worm</name>
    <name type="synonym">Aphelenchoides xylophilus</name>
    <dbReference type="NCBI Taxonomy" id="6326"/>
    <lineage>
        <taxon>Eukaryota</taxon>
        <taxon>Metazoa</taxon>
        <taxon>Ecdysozoa</taxon>
        <taxon>Nematoda</taxon>
        <taxon>Chromadorea</taxon>
        <taxon>Rhabditida</taxon>
        <taxon>Tylenchina</taxon>
        <taxon>Tylenchomorpha</taxon>
        <taxon>Aphelenchoidea</taxon>
        <taxon>Aphelenchoididae</taxon>
        <taxon>Bursaphelenchus</taxon>
    </lineage>
</organism>